<dbReference type="FunFam" id="3.40.50.10140:FF:000021">
    <property type="entry name" value="Toll receptor 13"/>
    <property type="match status" value="1"/>
</dbReference>
<dbReference type="SMART" id="SM00369">
    <property type="entry name" value="LRR_TYP"/>
    <property type="match status" value="13"/>
</dbReference>
<dbReference type="SMART" id="SM00013">
    <property type="entry name" value="LRRNT"/>
    <property type="match status" value="1"/>
</dbReference>
<keyword evidence="8 12" id="KW-0472">Membrane</keyword>
<keyword evidence="6" id="KW-0677">Repeat</keyword>
<feature type="domain" description="TIR" evidence="13">
    <location>
        <begin position="784"/>
        <end position="920"/>
    </location>
</feature>
<dbReference type="InterPro" id="IPR032675">
    <property type="entry name" value="LRR_dom_sf"/>
</dbReference>
<dbReference type="SUPFAM" id="SSF52058">
    <property type="entry name" value="L domain-like"/>
    <property type="match status" value="3"/>
</dbReference>
<dbReference type="Pfam" id="PF13855">
    <property type="entry name" value="LRR_8"/>
    <property type="match status" value="4"/>
</dbReference>
<proteinExistence type="inferred from homology"/>
<feature type="region of interest" description="Disordered" evidence="11">
    <location>
        <begin position="1009"/>
        <end position="1049"/>
    </location>
</feature>
<dbReference type="InterPro" id="IPR001611">
    <property type="entry name" value="Leu-rich_rpt"/>
</dbReference>
<evidence type="ECO:0000313" key="14">
    <source>
        <dbReference type="EMBL" id="GFR97547.1"/>
    </source>
</evidence>
<evidence type="ECO:0000256" key="12">
    <source>
        <dbReference type="SAM" id="Phobius"/>
    </source>
</evidence>
<sequence>MDLDDQLWNLKGLTGLLYLDVSHNKLQRLDQTVLNKLDVLEDLYLNDNLIRELPREAFGAHRKLTTLDLSQNQIQTVPAQAFSGAREIKGLYLQRNQIDTLEGGVLINNGGLIILDLSHNRLTSLPSQLLSAQMQLSRLDISYNQLGYLEDDIFFSTIKLTSLNVSHNRLTALPRGKLPRHLEYLDFSFNEASGEISPDLLRELSKVKEIHLGHNKISSLPLQVFGSCSKLKYLDMSHNEISHIEETMFYGAAYLEEIDLSYNQLTNIKRVFRGLKHLKTLKLFHNKITGIERYQFPPHIELLEINHNIIASISDSSFKDLSRLRVVDLSANNLTKIDRKDVEISDMLYHSPPGFILRFNPLPCDCHLGWLKDWMTDTIQNKETLPSFQSPNRMKCRSPSTGKAVNIADVDRSSFLCKYDTFCTEGCNCCKFTCYCEYQCPTGCECFRGDSVMKVQRVECQSAGLTKIPELPDGATEIRLDGNNIADFPKFKFIALTYALDVFLNHSNLQTIHNCSFWGMKVAQRLYLNDNRLYELPVGAFTGLYELKQLFLHNNNLHVIDSGALLAPPLLRTLTLHDNDLVTLAIDDLYELVNRSSTPSIYSNRSCARTRRDASKRSTSLTLRGNPWSCEPSFACSFLNYLQTFSESIEDLQFIQCIPEPQVVEFIPGDGRPLRNGPSIRNNGSSVKHNTRTGRKILDLQFDICSNGLGRDNQSTGNITVARMDSRNANKEKLVLIAGCVLMALFLALIIAVFLNRHLLQVLCFTRFGCRPFKAGKDTEEDDRPYDAFVCHSNKDAEFVLQQLRPRLENGDKPFNLCIHCRDLPGGAYMGDSIVRSVRASKRTILVLSENFLESEYCKFVFQADHEQLMREKKSRMIILLLDNLDPSKVKDADLKLYLRTQTYLKVGEQLFWQKLVFAMPDVKAQQRHRRQSDVKDNAADPAAATRLPSTRDLEYMDRERRMSEQQQLQQQLEQRHIFEMQQQQLLRQQQQQQQQQHPQVMAQTPLIQYPQPNYPQPNYPLHNPQHPQHEHHQHLLHHPQYHSQHPDYSHYEEQQIYPQHQQALLHNHPHSFHHHHHPYSQQPQIQQHDQLVNHERPSRRPEMYEIPSLDSPSGSHYNLAKTDGVPPSSRIQFLGPVISGYPGINGLQGAEEVMQAGGGRGLDGPGSSGSGSLRSTHVNSAFNNSDDSSTSGYHNGSCGSCGGGHYEEVGPGSSSVMNTPVKVVNQRIPPPVPRKPNTGFVPIDRYESVNTC</sequence>
<evidence type="ECO:0000256" key="10">
    <source>
        <dbReference type="ARBA" id="ARBA00023180"/>
    </source>
</evidence>
<protein>
    <submittedName>
        <fullName evidence="14">Toll-like receptor</fullName>
    </submittedName>
</protein>
<dbReference type="InterPro" id="IPR000157">
    <property type="entry name" value="TIR_dom"/>
</dbReference>
<feature type="compositionally biased region" description="Polar residues" evidence="11">
    <location>
        <begin position="1177"/>
        <end position="1192"/>
    </location>
</feature>
<feature type="transmembrane region" description="Helical" evidence="12">
    <location>
        <begin position="734"/>
        <end position="755"/>
    </location>
</feature>
<reference evidence="14 15" key="1">
    <citation type="journal article" date="2021" name="Elife">
        <title>Chloroplast acquisition without the gene transfer in kleptoplastic sea slugs, Plakobranchus ocellatus.</title>
        <authorList>
            <person name="Maeda T."/>
            <person name="Takahashi S."/>
            <person name="Yoshida T."/>
            <person name="Shimamura S."/>
            <person name="Takaki Y."/>
            <person name="Nagai Y."/>
            <person name="Toyoda A."/>
            <person name="Suzuki Y."/>
            <person name="Arimoto A."/>
            <person name="Ishii H."/>
            <person name="Satoh N."/>
            <person name="Nishiyama T."/>
            <person name="Hasebe M."/>
            <person name="Maruyama T."/>
            <person name="Minagawa J."/>
            <person name="Obokata J."/>
            <person name="Shigenobu S."/>
        </authorList>
    </citation>
    <scope>NUCLEOTIDE SEQUENCE [LARGE SCALE GENOMIC DNA]</scope>
</reference>
<dbReference type="AlphaFoldDB" id="A0AAV4HJI6"/>
<dbReference type="SMART" id="SM00365">
    <property type="entry name" value="LRR_SD22"/>
    <property type="match status" value="8"/>
</dbReference>
<dbReference type="PANTHER" id="PTHR24365:SF541">
    <property type="entry name" value="PROTEIN TOLL-RELATED"/>
    <property type="match status" value="1"/>
</dbReference>
<keyword evidence="3" id="KW-0433">Leucine-rich repeat</keyword>
<name>A0AAV4HJI6_9GAST</name>
<comment type="similarity">
    <text evidence="2">Belongs to the Toll-like receptor family.</text>
</comment>
<dbReference type="InterPro" id="IPR000483">
    <property type="entry name" value="Cys-rich_flank_reg_C"/>
</dbReference>
<feature type="compositionally biased region" description="Basic residues" evidence="11">
    <location>
        <begin position="1030"/>
        <end position="1041"/>
    </location>
</feature>
<comment type="subcellular location">
    <subcellularLocation>
        <location evidence="1">Membrane</location>
        <topology evidence="1">Single-pass type I membrane protein</topology>
    </subcellularLocation>
</comment>
<feature type="compositionally biased region" description="Gly residues" evidence="11">
    <location>
        <begin position="1158"/>
        <end position="1170"/>
    </location>
</feature>
<evidence type="ECO:0000256" key="2">
    <source>
        <dbReference type="ARBA" id="ARBA00009634"/>
    </source>
</evidence>
<evidence type="ECO:0000256" key="3">
    <source>
        <dbReference type="ARBA" id="ARBA00022614"/>
    </source>
</evidence>
<organism evidence="14 15">
    <name type="scientific">Elysia marginata</name>
    <dbReference type="NCBI Taxonomy" id="1093978"/>
    <lineage>
        <taxon>Eukaryota</taxon>
        <taxon>Metazoa</taxon>
        <taxon>Spiralia</taxon>
        <taxon>Lophotrochozoa</taxon>
        <taxon>Mollusca</taxon>
        <taxon>Gastropoda</taxon>
        <taxon>Heterobranchia</taxon>
        <taxon>Euthyneura</taxon>
        <taxon>Panpulmonata</taxon>
        <taxon>Sacoglossa</taxon>
        <taxon>Placobranchoidea</taxon>
        <taxon>Plakobranchidae</taxon>
        <taxon>Elysia</taxon>
    </lineage>
</organism>
<feature type="region of interest" description="Disordered" evidence="11">
    <location>
        <begin position="928"/>
        <end position="954"/>
    </location>
</feature>
<evidence type="ECO:0000256" key="5">
    <source>
        <dbReference type="ARBA" id="ARBA00022729"/>
    </source>
</evidence>
<dbReference type="GO" id="GO:0007165">
    <property type="term" value="P:signal transduction"/>
    <property type="evidence" value="ECO:0007669"/>
    <property type="project" value="InterPro"/>
</dbReference>
<dbReference type="GO" id="GO:0005886">
    <property type="term" value="C:plasma membrane"/>
    <property type="evidence" value="ECO:0007669"/>
    <property type="project" value="TreeGrafter"/>
</dbReference>
<dbReference type="SMART" id="SM00364">
    <property type="entry name" value="LRR_BAC"/>
    <property type="match status" value="7"/>
</dbReference>
<dbReference type="InterPro" id="IPR003591">
    <property type="entry name" value="Leu-rich_rpt_typical-subtyp"/>
</dbReference>
<dbReference type="EMBL" id="BMAT01009044">
    <property type="protein sequence ID" value="GFR97547.1"/>
    <property type="molecule type" value="Genomic_DNA"/>
</dbReference>
<dbReference type="FunFam" id="3.80.10.10:FF:001164">
    <property type="entry name" value="GH01279p"/>
    <property type="match status" value="2"/>
</dbReference>
<dbReference type="PROSITE" id="PS51450">
    <property type="entry name" value="LRR"/>
    <property type="match status" value="5"/>
</dbReference>
<keyword evidence="4 12" id="KW-0812">Transmembrane</keyword>
<dbReference type="Gene3D" id="3.40.50.10140">
    <property type="entry name" value="Toll/interleukin-1 receptor homology (TIR) domain"/>
    <property type="match status" value="1"/>
</dbReference>
<evidence type="ECO:0000256" key="9">
    <source>
        <dbReference type="ARBA" id="ARBA00023170"/>
    </source>
</evidence>
<dbReference type="GO" id="GO:0038023">
    <property type="term" value="F:signaling receptor activity"/>
    <property type="evidence" value="ECO:0007669"/>
    <property type="project" value="TreeGrafter"/>
</dbReference>
<accession>A0AAV4HJI6</accession>
<evidence type="ECO:0000313" key="15">
    <source>
        <dbReference type="Proteomes" id="UP000762676"/>
    </source>
</evidence>
<keyword evidence="5" id="KW-0732">Signal</keyword>
<evidence type="ECO:0000256" key="7">
    <source>
        <dbReference type="ARBA" id="ARBA00022989"/>
    </source>
</evidence>
<keyword evidence="9 14" id="KW-0675">Receptor</keyword>
<evidence type="ECO:0000259" key="13">
    <source>
        <dbReference type="PROSITE" id="PS50104"/>
    </source>
</evidence>
<keyword evidence="10" id="KW-0325">Glycoprotein</keyword>
<dbReference type="InterPro" id="IPR000372">
    <property type="entry name" value="LRRNT"/>
</dbReference>
<comment type="caution">
    <text evidence="14">The sequence shown here is derived from an EMBL/GenBank/DDBJ whole genome shotgun (WGS) entry which is preliminary data.</text>
</comment>
<dbReference type="Gene3D" id="3.80.10.10">
    <property type="entry name" value="Ribonuclease Inhibitor"/>
    <property type="match status" value="4"/>
</dbReference>
<gene>
    <name evidence="14" type="ORF">ElyMa_004480500</name>
</gene>
<evidence type="ECO:0000256" key="11">
    <source>
        <dbReference type="SAM" id="MobiDB-lite"/>
    </source>
</evidence>
<dbReference type="Pfam" id="PF13676">
    <property type="entry name" value="TIR_2"/>
    <property type="match status" value="1"/>
</dbReference>
<dbReference type="SMART" id="SM00082">
    <property type="entry name" value="LRRCT"/>
    <property type="match status" value="1"/>
</dbReference>
<evidence type="ECO:0000256" key="8">
    <source>
        <dbReference type="ARBA" id="ARBA00023136"/>
    </source>
</evidence>
<keyword evidence="7 12" id="KW-1133">Transmembrane helix</keyword>
<feature type="region of interest" description="Disordered" evidence="11">
    <location>
        <begin position="1158"/>
        <end position="1196"/>
    </location>
</feature>
<evidence type="ECO:0000256" key="6">
    <source>
        <dbReference type="ARBA" id="ARBA00022737"/>
    </source>
</evidence>
<dbReference type="PANTHER" id="PTHR24365">
    <property type="entry name" value="TOLL-LIKE RECEPTOR"/>
    <property type="match status" value="1"/>
</dbReference>
<evidence type="ECO:0000256" key="1">
    <source>
        <dbReference type="ARBA" id="ARBA00004479"/>
    </source>
</evidence>
<dbReference type="SMART" id="SM00255">
    <property type="entry name" value="TIR"/>
    <property type="match status" value="1"/>
</dbReference>
<dbReference type="SUPFAM" id="SSF52200">
    <property type="entry name" value="Toll/Interleukin receptor TIR domain"/>
    <property type="match status" value="1"/>
</dbReference>
<evidence type="ECO:0000256" key="4">
    <source>
        <dbReference type="ARBA" id="ARBA00022692"/>
    </source>
</evidence>
<dbReference type="Proteomes" id="UP000762676">
    <property type="component" value="Unassembled WGS sequence"/>
</dbReference>
<dbReference type="InterPro" id="IPR035897">
    <property type="entry name" value="Toll_tir_struct_dom_sf"/>
</dbReference>
<keyword evidence="15" id="KW-1185">Reference proteome</keyword>
<dbReference type="PRINTS" id="PR00019">
    <property type="entry name" value="LEURICHRPT"/>
</dbReference>
<dbReference type="PROSITE" id="PS50104">
    <property type="entry name" value="TIR"/>
    <property type="match status" value="1"/>
</dbReference>